<dbReference type="AlphaFoldDB" id="A0A7F8K1M6"/>
<dbReference type="CDD" id="cd07765">
    <property type="entry name" value="KRAB_A-box"/>
    <property type="match status" value="1"/>
</dbReference>
<dbReference type="InterPro" id="IPR001909">
    <property type="entry name" value="KRAB"/>
</dbReference>
<dbReference type="Proteomes" id="UP000248483">
    <property type="component" value="Unplaced"/>
</dbReference>
<dbReference type="GO" id="GO:0006355">
    <property type="term" value="P:regulation of DNA-templated transcription"/>
    <property type="evidence" value="ECO:0007669"/>
    <property type="project" value="InterPro"/>
</dbReference>
<dbReference type="InterPro" id="IPR036051">
    <property type="entry name" value="KRAB_dom_sf"/>
</dbReference>
<feature type="domain" description="KRAB" evidence="1">
    <location>
        <begin position="8"/>
        <end position="78"/>
    </location>
</feature>
<dbReference type="SUPFAM" id="SSF109640">
    <property type="entry name" value="KRAB domain (Kruppel-associated box)"/>
    <property type="match status" value="1"/>
</dbReference>
<dbReference type="GeneID" id="111172847"/>
<name>A0A7F8K1M6_DELLE</name>
<reference evidence="3" key="1">
    <citation type="submission" date="2025-08" db="UniProtKB">
        <authorList>
            <consortium name="RefSeq"/>
        </authorList>
    </citation>
    <scope>IDENTIFICATION</scope>
    <source>
        <tissue evidence="3">Blood</tissue>
    </source>
</reference>
<evidence type="ECO:0000259" key="1">
    <source>
        <dbReference type="PROSITE" id="PS50805"/>
    </source>
</evidence>
<dbReference type="FunCoup" id="A0A7F8K1M6">
    <property type="interactions" value="116"/>
</dbReference>
<dbReference type="PANTHER" id="PTHR23232:SF158">
    <property type="entry name" value="KRAB DOMAIN-CONTAINING PROTEIN 5"/>
    <property type="match status" value="1"/>
</dbReference>
<dbReference type="InterPro" id="IPR050169">
    <property type="entry name" value="Krueppel_C2H2_ZnF"/>
</dbReference>
<dbReference type="KEGG" id="dle:111172847"/>
<dbReference type="RefSeq" id="XP_030616246.1">
    <property type="nucleotide sequence ID" value="XM_030760386.1"/>
</dbReference>
<evidence type="ECO:0000313" key="2">
    <source>
        <dbReference type="Proteomes" id="UP000248483"/>
    </source>
</evidence>
<gene>
    <name evidence="3" type="primary">LOC111172847</name>
</gene>
<dbReference type="PROSITE" id="PS50805">
    <property type="entry name" value="KRAB"/>
    <property type="match status" value="1"/>
</dbReference>
<sequence>MAASQGLLTFQDVVIEFSQDKWEFLDSTQWELYRDVMLENYKNLVSLGPVSKPDLVTFMEQKKGPWDVKGMETIAIHPGTGDPTQVEDGDFRLSIRILGHHPGYLEGSEENGMSHLHSLRPSVAVAQPPLPVMAPKTFLQKLERS</sequence>
<proteinExistence type="predicted"/>
<accession>A0A7F8K1M6</accession>
<dbReference type="InParanoid" id="A0A7F8K1M6"/>
<dbReference type="SMART" id="SM00349">
    <property type="entry name" value="KRAB"/>
    <property type="match status" value="1"/>
</dbReference>
<dbReference type="PANTHER" id="PTHR23232">
    <property type="entry name" value="KRAB DOMAIN C2H2 ZINC FINGER"/>
    <property type="match status" value="1"/>
</dbReference>
<organism evidence="2 3">
    <name type="scientific">Delphinapterus leucas</name>
    <name type="common">Beluga whale</name>
    <dbReference type="NCBI Taxonomy" id="9749"/>
    <lineage>
        <taxon>Eukaryota</taxon>
        <taxon>Metazoa</taxon>
        <taxon>Chordata</taxon>
        <taxon>Craniata</taxon>
        <taxon>Vertebrata</taxon>
        <taxon>Euteleostomi</taxon>
        <taxon>Mammalia</taxon>
        <taxon>Eutheria</taxon>
        <taxon>Laurasiatheria</taxon>
        <taxon>Artiodactyla</taxon>
        <taxon>Whippomorpha</taxon>
        <taxon>Cetacea</taxon>
        <taxon>Odontoceti</taxon>
        <taxon>Monodontidae</taxon>
        <taxon>Delphinapterus</taxon>
    </lineage>
</organism>
<keyword evidence="2" id="KW-1185">Reference proteome</keyword>
<evidence type="ECO:0000313" key="3">
    <source>
        <dbReference type="RefSeq" id="XP_030616246.1"/>
    </source>
</evidence>
<dbReference type="Gene3D" id="6.10.140.140">
    <property type="match status" value="1"/>
</dbReference>
<protein>
    <recommendedName>
        <fullName evidence="1">KRAB domain-containing protein</fullName>
    </recommendedName>
</protein>
<dbReference type="Pfam" id="PF01352">
    <property type="entry name" value="KRAB"/>
    <property type="match status" value="1"/>
</dbReference>